<accession>A0A6B1DV34</accession>
<evidence type="ECO:0000313" key="3">
    <source>
        <dbReference type="EMBL" id="MYD90224.1"/>
    </source>
</evidence>
<dbReference type="SUPFAM" id="SSF88713">
    <property type="entry name" value="Glycoside hydrolase/deacetylase"/>
    <property type="match status" value="1"/>
</dbReference>
<organism evidence="3">
    <name type="scientific">Caldilineaceae bacterium SB0662_bin_9</name>
    <dbReference type="NCBI Taxonomy" id="2605258"/>
    <lineage>
        <taxon>Bacteria</taxon>
        <taxon>Bacillati</taxon>
        <taxon>Chloroflexota</taxon>
        <taxon>Caldilineae</taxon>
        <taxon>Caldilineales</taxon>
        <taxon>Caldilineaceae</taxon>
    </lineage>
</organism>
<feature type="domain" description="NodB homology" evidence="2">
    <location>
        <begin position="16"/>
        <end position="131"/>
    </location>
</feature>
<dbReference type="PANTHER" id="PTHR34216:SF11">
    <property type="entry name" value="CHITOOLIGOSACCHARIDE DEACETYLASE"/>
    <property type="match status" value="1"/>
</dbReference>
<dbReference type="AlphaFoldDB" id="A0A6B1DV34"/>
<dbReference type="GO" id="GO:0005975">
    <property type="term" value="P:carbohydrate metabolic process"/>
    <property type="evidence" value="ECO:0007669"/>
    <property type="project" value="InterPro"/>
</dbReference>
<gene>
    <name evidence="3" type="ORF">F4Y08_07780</name>
</gene>
<protein>
    <submittedName>
        <fullName evidence="3">Polysaccharide deacetylase family protein</fullName>
    </submittedName>
</protein>
<evidence type="ECO:0000259" key="2">
    <source>
        <dbReference type="Pfam" id="PF01522"/>
    </source>
</evidence>
<name>A0A6B1DV34_9CHLR</name>
<dbReference type="Gene3D" id="3.20.20.370">
    <property type="entry name" value="Glycoside hydrolase/deacetylase"/>
    <property type="match status" value="1"/>
</dbReference>
<reference evidence="3" key="1">
    <citation type="submission" date="2019-09" db="EMBL/GenBank/DDBJ databases">
        <title>Characterisation of the sponge microbiome using genome-centric metagenomics.</title>
        <authorList>
            <person name="Engelberts J.P."/>
            <person name="Robbins S.J."/>
            <person name="De Goeij J.M."/>
            <person name="Aranda M."/>
            <person name="Bell S.C."/>
            <person name="Webster N.S."/>
        </authorList>
    </citation>
    <scope>NUCLEOTIDE SEQUENCE</scope>
    <source>
        <strain evidence="3">SB0662_bin_9</strain>
    </source>
</reference>
<dbReference type="CDD" id="cd10967">
    <property type="entry name" value="CE4_GLA_like_6s"/>
    <property type="match status" value="1"/>
</dbReference>
<dbReference type="InterPro" id="IPR011330">
    <property type="entry name" value="Glyco_hydro/deAcase_b/a-brl"/>
</dbReference>
<dbReference type="EMBL" id="VXPY01000053">
    <property type="protein sequence ID" value="MYD90224.1"/>
    <property type="molecule type" value="Genomic_DNA"/>
</dbReference>
<proteinExistence type="predicted"/>
<dbReference type="InterPro" id="IPR002509">
    <property type="entry name" value="NODB_dom"/>
</dbReference>
<dbReference type="Pfam" id="PF01522">
    <property type="entry name" value="Polysacc_deac_1"/>
    <property type="match status" value="1"/>
</dbReference>
<keyword evidence="1" id="KW-0732">Signal</keyword>
<dbReference type="PANTHER" id="PTHR34216">
    <property type="match status" value="1"/>
</dbReference>
<comment type="caution">
    <text evidence="3">The sequence shown here is derived from an EMBL/GenBank/DDBJ whole genome shotgun (WGS) entry which is preliminary data.</text>
</comment>
<evidence type="ECO:0000256" key="1">
    <source>
        <dbReference type="ARBA" id="ARBA00022729"/>
    </source>
</evidence>
<sequence length="262" mass="29255">MQTSAASSTFSWPEARQAAVSLSFDDGMPSQLARAVPMLDRVGFQGTFYLNPRDGWERDLEPWRAVAACGHELGNHTVTHPCSNQFGWSDDGTRRPLEMLTLWDIEQDIALAAERLHAFCPDQGRVSFAYPCYQTWIGEGTTHQSYVPVVARYCTAGRTRGERTADPATCDLFHLNSLPVEFLQGGELVAIAEETLEDNRWAIFTFHGVGEGHLSVTEQALQTLVDWLARNTDRVWVDTVQHVADHVRTQRDTSDVWSASGS</sequence>
<dbReference type="InterPro" id="IPR051398">
    <property type="entry name" value="Polysacch_Deacetylase"/>
</dbReference>
<dbReference type="GO" id="GO:0016810">
    <property type="term" value="F:hydrolase activity, acting on carbon-nitrogen (but not peptide) bonds"/>
    <property type="evidence" value="ECO:0007669"/>
    <property type="project" value="InterPro"/>
</dbReference>